<protein>
    <submittedName>
        <fullName evidence="3">DUF3558 domain-containing protein</fullName>
    </submittedName>
</protein>
<feature type="region of interest" description="Disordered" evidence="1">
    <location>
        <begin position="26"/>
        <end position="51"/>
    </location>
</feature>
<organism evidence="3 4">
    <name type="scientific">Rhodococcus pseudokoreensis</name>
    <dbReference type="NCBI Taxonomy" id="2811421"/>
    <lineage>
        <taxon>Bacteria</taxon>
        <taxon>Bacillati</taxon>
        <taxon>Actinomycetota</taxon>
        <taxon>Actinomycetes</taxon>
        <taxon>Mycobacteriales</taxon>
        <taxon>Nocardiaceae</taxon>
        <taxon>Rhodococcus</taxon>
    </lineage>
</organism>
<dbReference type="Pfam" id="PF12079">
    <property type="entry name" value="DUF3558"/>
    <property type="match status" value="1"/>
</dbReference>
<evidence type="ECO:0000256" key="2">
    <source>
        <dbReference type="SAM" id="SignalP"/>
    </source>
</evidence>
<reference evidence="3 4" key="1">
    <citation type="journal article" date="2021" name="Microbiol. Resour. Announc.">
        <title>Complete Genome Sequences of Two Rhodococcus sp. Strains with Large and Linear Chromosomes, Isolated from Apple Rhizosphere.</title>
        <authorList>
            <person name="Benning S."/>
            <person name="Brugnone N."/>
            <person name="Siani R."/>
            <person name="Kublik S."/>
            <person name="Schloter M."/>
            <person name="Rad V."/>
        </authorList>
    </citation>
    <scope>NUCLEOTIDE SEQUENCE [LARGE SCALE GENOMIC DNA]</scope>
    <source>
        <strain evidence="3 4">R79</strain>
    </source>
</reference>
<evidence type="ECO:0000313" key="4">
    <source>
        <dbReference type="Proteomes" id="UP000662986"/>
    </source>
</evidence>
<evidence type="ECO:0000313" key="3">
    <source>
        <dbReference type="EMBL" id="QSE93177.1"/>
    </source>
</evidence>
<reference evidence="3 4" key="2">
    <citation type="journal article" date="2022" name="Arch. Microbiol.">
        <title>Rhodococcus pseudokoreensis sp. nov. isolated from the rhizosphere of young M26 apple rootstocks.</title>
        <authorList>
            <person name="Kampfer P."/>
            <person name="Glaeser S.P."/>
            <person name="Blom J."/>
            <person name="Wolf J."/>
            <person name="Benning S."/>
            <person name="Schloter M."/>
            <person name="Neumann-Schaal M."/>
        </authorList>
    </citation>
    <scope>NUCLEOTIDE SEQUENCE [LARGE SCALE GENOMIC DNA]</scope>
    <source>
        <strain evidence="3 4">R79</strain>
    </source>
</reference>
<dbReference type="Proteomes" id="UP000662986">
    <property type="component" value="Chromosome"/>
</dbReference>
<name>A0A974ZX41_9NOCA</name>
<keyword evidence="4" id="KW-1185">Reference proteome</keyword>
<feature type="compositionally biased region" description="Polar residues" evidence="1">
    <location>
        <begin position="26"/>
        <end position="37"/>
    </location>
</feature>
<dbReference type="InterPro" id="IPR024520">
    <property type="entry name" value="DUF3558"/>
</dbReference>
<proteinExistence type="predicted"/>
<evidence type="ECO:0000256" key="1">
    <source>
        <dbReference type="SAM" id="MobiDB-lite"/>
    </source>
</evidence>
<keyword evidence="2" id="KW-0732">Signal</keyword>
<feature type="chain" id="PRO_5047315229" evidence="2">
    <location>
        <begin position="30"/>
        <end position="194"/>
    </location>
</feature>
<sequence>MNRTREVIGVASVALILVGCSTQATTASAGSDNSEVQPTIRAPRHVDKSDRPQVTFDPCLDIPDSALIEAGYNPATEKNADFTPDEYTFLGCSYKTPQRLYGMNVLSGNITFAEEEEKSREHSTPIEINGRRGLLKFNSGVTNSCDLSMETSYGIFGLTRSIFPDYSGAAPEAEWCAGLEDTARIFERYIPKES</sequence>
<accession>A0A974ZX41</accession>
<feature type="signal peptide" evidence="2">
    <location>
        <begin position="1"/>
        <end position="29"/>
    </location>
</feature>
<gene>
    <name evidence="3" type="ORF">JWS13_33605</name>
</gene>
<dbReference type="EMBL" id="CP070619">
    <property type="protein sequence ID" value="QSE93177.1"/>
    <property type="molecule type" value="Genomic_DNA"/>
</dbReference>
<dbReference type="RefSeq" id="WP_206009776.1">
    <property type="nucleotide sequence ID" value="NZ_CP070619.1"/>
</dbReference>
<dbReference type="PROSITE" id="PS51257">
    <property type="entry name" value="PROKAR_LIPOPROTEIN"/>
    <property type="match status" value="1"/>
</dbReference>